<keyword evidence="2" id="KW-1185">Reference proteome</keyword>
<reference evidence="2" key="1">
    <citation type="journal article" date="2023" name="Hortic. Res.">
        <title>A chromosome-level phased genome enabling allele-level studies in sweet orange: a case study on citrus Huanglongbing tolerance.</title>
        <authorList>
            <person name="Wu B."/>
            <person name="Yu Q."/>
            <person name="Deng Z."/>
            <person name="Duan Y."/>
            <person name="Luo F."/>
            <person name="Gmitter F. Jr."/>
        </authorList>
    </citation>
    <scope>NUCLEOTIDE SEQUENCE [LARGE SCALE GENOMIC DNA]</scope>
    <source>
        <strain evidence="2">cv. Valencia</strain>
    </source>
</reference>
<proteinExistence type="predicted"/>
<sequence length="331" mass="36847">MVGHCPSSYDEGLPFPNPGSARWRLFFLHSPTTKTNDTHPLSIPLSQMKKPNHTSDNISQNPSASSKITFRPRKIRKLTTITPTTNIAKIPVATAISTNSDNSPKIFKPLTFKGEVDIALRHLRDKDPLLATLIDAHRPPTFESSRSPFLSLAKSILYQQLAYKAAKSIYARFVALFNGEDNILPDAVLAVSPQQLREIGVSYRKASYLRDLAEKYTDGILSDESIVEMDDVTMFKMLTSVKGIGAWSVHMFMIFSLHKPDVLPVGDLGVRKGLQVLYGLKELPGALKMEEVCEKWKPYRSVGSWYMWRLMEAKGVLPNVAKAAVTSVEAA</sequence>
<protein>
    <submittedName>
        <fullName evidence="1">ENDO3c domain-containing protein</fullName>
    </submittedName>
</protein>
<dbReference type="Proteomes" id="UP000829398">
    <property type="component" value="Chromosome 7"/>
</dbReference>
<dbReference type="EMBL" id="CM039176">
    <property type="protein sequence ID" value="KAH9711380.1"/>
    <property type="molecule type" value="Genomic_DNA"/>
</dbReference>
<evidence type="ECO:0000313" key="1">
    <source>
        <dbReference type="EMBL" id="KAH9711380.1"/>
    </source>
</evidence>
<evidence type="ECO:0000313" key="2">
    <source>
        <dbReference type="Proteomes" id="UP000829398"/>
    </source>
</evidence>
<organism evidence="1 2">
    <name type="scientific">Citrus sinensis</name>
    <name type="common">Sweet orange</name>
    <name type="synonym">Citrus aurantium var. sinensis</name>
    <dbReference type="NCBI Taxonomy" id="2711"/>
    <lineage>
        <taxon>Eukaryota</taxon>
        <taxon>Viridiplantae</taxon>
        <taxon>Streptophyta</taxon>
        <taxon>Embryophyta</taxon>
        <taxon>Tracheophyta</taxon>
        <taxon>Spermatophyta</taxon>
        <taxon>Magnoliopsida</taxon>
        <taxon>eudicotyledons</taxon>
        <taxon>Gunneridae</taxon>
        <taxon>Pentapetalae</taxon>
        <taxon>rosids</taxon>
        <taxon>malvids</taxon>
        <taxon>Sapindales</taxon>
        <taxon>Rutaceae</taxon>
        <taxon>Aurantioideae</taxon>
        <taxon>Citrus</taxon>
    </lineage>
</organism>
<accession>A0ACB8J1D1</accession>
<comment type="caution">
    <text evidence="1">The sequence shown here is derived from an EMBL/GenBank/DDBJ whole genome shotgun (WGS) entry which is preliminary data.</text>
</comment>
<name>A0ACB8J1D1_CITSI</name>
<gene>
    <name evidence="1" type="ORF">KPL71_019733</name>
</gene>